<gene>
    <name evidence="2" type="ORF">IMF26_02195</name>
</gene>
<sequence length="271" mass="29503">MSTRKTVSVKDVEALLMCLPGVQKARVVVNDWGAIEEIHILTGLNRNPKQIVRDVQSALKAQWDITVDRRKVSVAQVQAAVPESLGRLRYAGLEIKTDTRSGKSEISVTLERAQGDQTSVYVGKAQADATESSTLFGIAKATCLAVNLTIEPPNAFFVDDVSVVKIGLKEAVAVLVGLVTPKHNHEELLGAALVRREVREACVRATLDAMNRRLEVLPQRGSLGKGEKREHPIGTEEGEELREDVENEAQDMSAVPAETHVESGSQTLKPQ</sequence>
<accession>A0AAT9LCQ2</accession>
<evidence type="ECO:0000256" key="1">
    <source>
        <dbReference type="SAM" id="MobiDB-lite"/>
    </source>
</evidence>
<feature type="region of interest" description="Disordered" evidence="1">
    <location>
        <begin position="221"/>
        <end position="271"/>
    </location>
</feature>
<dbReference type="KEGG" id="fcz:IMF26_02195"/>
<dbReference type="EMBL" id="CP062796">
    <property type="protein sequence ID" value="QUL98906.1"/>
    <property type="molecule type" value="Genomic_DNA"/>
</dbReference>
<feature type="compositionally biased region" description="Polar residues" evidence="1">
    <location>
        <begin position="262"/>
        <end position="271"/>
    </location>
</feature>
<feature type="compositionally biased region" description="Basic and acidic residues" evidence="1">
    <location>
        <begin position="225"/>
        <end position="234"/>
    </location>
</feature>
<reference evidence="2" key="1">
    <citation type="submission" date="2020-10" db="EMBL/GenBank/DDBJ databases">
        <authorList>
            <person name="Kadnikov V."/>
            <person name="Beletsky A.V."/>
            <person name="Mardanov A.V."/>
            <person name="Karnachuk O.V."/>
            <person name="Ravin N.V."/>
        </authorList>
    </citation>
    <scope>NUCLEOTIDE SEQUENCE</scope>
    <source>
        <strain evidence="2">Bu02</strain>
    </source>
</reference>
<feature type="compositionally biased region" description="Acidic residues" evidence="1">
    <location>
        <begin position="236"/>
        <end position="249"/>
    </location>
</feature>
<name>A0AAT9LCQ2_9FIRM</name>
<evidence type="ECO:0000313" key="2">
    <source>
        <dbReference type="EMBL" id="QUL98906.1"/>
    </source>
</evidence>
<protein>
    <submittedName>
        <fullName evidence="2">Uncharacterized protein</fullName>
    </submittedName>
</protein>
<dbReference type="AlphaFoldDB" id="A0AAT9LCQ2"/>
<organism evidence="2">
    <name type="scientific">Candidatus Fermentithermobacillus carboniphilus</name>
    <dbReference type="NCBI Taxonomy" id="3085328"/>
    <lineage>
        <taxon>Bacteria</taxon>
        <taxon>Bacillati</taxon>
        <taxon>Bacillota</taxon>
        <taxon>Candidatus Fermentithermobacillia</taxon>
        <taxon>Candidatus Fermentithermobacillales</taxon>
        <taxon>Candidatus Fermentithermobacillaceae</taxon>
        <taxon>Candidatus Fermentithermobacillus</taxon>
    </lineage>
</organism>
<reference evidence="2" key="2">
    <citation type="journal article" date="2023" name="Biology">
        <title>Prokaryotic Life Associated with Coal-Fire Gas Vents Revealed by Metagenomics.</title>
        <authorList>
            <person name="Kadnikov V.V."/>
            <person name="Mardanov A.V."/>
            <person name="Beletsky A.V."/>
            <person name="Karnachuk O.V."/>
            <person name="Ravin N.V."/>
        </authorList>
    </citation>
    <scope>NUCLEOTIDE SEQUENCE</scope>
    <source>
        <strain evidence="2">Bu02</strain>
    </source>
</reference>
<proteinExistence type="predicted"/>